<comment type="caution">
    <text evidence="1">The sequence shown here is derived from an EMBL/GenBank/DDBJ whole genome shotgun (WGS) entry which is preliminary data.</text>
</comment>
<dbReference type="Proteomes" id="UP001221898">
    <property type="component" value="Unassembled WGS sequence"/>
</dbReference>
<reference evidence="1" key="1">
    <citation type="journal article" date="2023" name="Science">
        <title>Genome structures resolve the early diversification of teleost fishes.</title>
        <authorList>
            <person name="Parey E."/>
            <person name="Louis A."/>
            <person name="Montfort J."/>
            <person name="Bouchez O."/>
            <person name="Roques C."/>
            <person name="Iampietro C."/>
            <person name="Lluch J."/>
            <person name="Castinel A."/>
            <person name="Donnadieu C."/>
            <person name="Desvignes T."/>
            <person name="Floi Bucao C."/>
            <person name="Jouanno E."/>
            <person name="Wen M."/>
            <person name="Mejri S."/>
            <person name="Dirks R."/>
            <person name="Jansen H."/>
            <person name="Henkel C."/>
            <person name="Chen W.J."/>
            <person name="Zahm M."/>
            <person name="Cabau C."/>
            <person name="Klopp C."/>
            <person name="Thompson A.W."/>
            <person name="Robinson-Rechavi M."/>
            <person name="Braasch I."/>
            <person name="Lecointre G."/>
            <person name="Bobe J."/>
            <person name="Postlethwait J.H."/>
            <person name="Berthelot C."/>
            <person name="Roest Crollius H."/>
            <person name="Guiguen Y."/>
        </authorList>
    </citation>
    <scope>NUCLEOTIDE SEQUENCE</scope>
    <source>
        <strain evidence="1">NC1722</strain>
    </source>
</reference>
<sequence>MAGEQLQTISSKQPIARVDFKLKTFCRMNKRGRQAVWCNARFHGNGELHCRFCAPDRMLIPDRLPGHVLNRLGLGGEVGLAMPPPCAAARATGSIGTRAKKGRTVPWP</sequence>
<name>A0AAD7RMU8_9TELE</name>
<accession>A0AAD7RMU8</accession>
<protein>
    <submittedName>
        <fullName evidence="1">Uncharacterized protein</fullName>
    </submittedName>
</protein>
<dbReference type="AlphaFoldDB" id="A0AAD7RMU8"/>
<dbReference type="EMBL" id="JAINUG010000217">
    <property type="protein sequence ID" value="KAJ8387094.1"/>
    <property type="molecule type" value="Genomic_DNA"/>
</dbReference>
<proteinExistence type="predicted"/>
<evidence type="ECO:0000313" key="2">
    <source>
        <dbReference type="Proteomes" id="UP001221898"/>
    </source>
</evidence>
<keyword evidence="2" id="KW-1185">Reference proteome</keyword>
<gene>
    <name evidence="1" type="ORF">AAFF_G00160340</name>
</gene>
<organism evidence="1 2">
    <name type="scientific">Aldrovandia affinis</name>
    <dbReference type="NCBI Taxonomy" id="143900"/>
    <lineage>
        <taxon>Eukaryota</taxon>
        <taxon>Metazoa</taxon>
        <taxon>Chordata</taxon>
        <taxon>Craniata</taxon>
        <taxon>Vertebrata</taxon>
        <taxon>Euteleostomi</taxon>
        <taxon>Actinopterygii</taxon>
        <taxon>Neopterygii</taxon>
        <taxon>Teleostei</taxon>
        <taxon>Notacanthiformes</taxon>
        <taxon>Halosauridae</taxon>
        <taxon>Aldrovandia</taxon>
    </lineage>
</organism>
<evidence type="ECO:0000313" key="1">
    <source>
        <dbReference type="EMBL" id="KAJ8387094.1"/>
    </source>
</evidence>